<dbReference type="AlphaFoldDB" id="A0AAX6EBX0"/>
<reference evidence="1" key="1">
    <citation type="journal article" date="2023" name="GigaByte">
        <title>Genome assembly of the bearded iris, Iris pallida Lam.</title>
        <authorList>
            <person name="Bruccoleri R.E."/>
            <person name="Oakeley E.J."/>
            <person name="Faust A.M.E."/>
            <person name="Altorfer M."/>
            <person name="Dessus-Babus S."/>
            <person name="Burckhardt D."/>
            <person name="Oertli M."/>
            <person name="Naumann U."/>
            <person name="Petersen F."/>
            <person name="Wong J."/>
        </authorList>
    </citation>
    <scope>NUCLEOTIDE SEQUENCE</scope>
    <source>
        <strain evidence="1">GSM-AAB239-AS_SAM_17_03QT</strain>
    </source>
</reference>
<evidence type="ECO:0000313" key="2">
    <source>
        <dbReference type="Proteomes" id="UP001140949"/>
    </source>
</evidence>
<gene>
    <name evidence="1" type="ORF">M6B38_196850</name>
</gene>
<sequence>MCTMVVVVRRGSRGDFGQNWSRATVRCAARPGDPRRRSRCGVLDGAEEEMEGPRRCVEFPKAADGSGGGRRWLEFV</sequence>
<comment type="caution">
    <text evidence="1">The sequence shown here is derived from an EMBL/GenBank/DDBJ whole genome shotgun (WGS) entry which is preliminary data.</text>
</comment>
<proteinExistence type="predicted"/>
<keyword evidence="2" id="KW-1185">Reference proteome</keyword>
<reference evidence="1" key="2">
    <citation type="submission" date="2023-04" db="EMBL/GenBank/DDBJ databases">
        <authorList>
            <person name="Bruccoleri R.E."/>
            <person name="Oakeley E.J."/>
            <person name="Faust A.-M."/>
            <person name="Dessus-Babus S."/>
            <person name="Altorfer M."/>
            <person name="Burckhardt D."/>
            <person name="Oertli M."/>
            <person name="Naumann U."/>
            <person name="Petersen F."/>
            <person name="Wong J."/>
        </authorList>
    </citation>
    <scope>NUCLEOTIDE SEQUENCE</scope>
    <source>
        <strain evidence="1">GSM-AAB239-AS_SAM_17_03QT</strain>
        <tissue evidence="1">Leaf</tissue>
    </source>
</reference>
<protein>
    <submittedName>
        <fullName evidence="1">Pollen-specific leucine-rich repeat extensin-like protein 4</fullName>
    </submittedName>
</protein>
<dbReference type="EMBL" id="JANAVB010037819">
    <property type="protein sequence ID" value="KAJ6801597.1"/>
    <property type="molecule type" value="Genomic_DNA"/>
</dbReference>
<organism evidence="1 2">
    <name type="scientific">Iris pallida</name>
    <name type="common">Sweet iris</name>
    <dbReference type="NCBI Taxonomy" id="29817"/>
    <lineage>
        <taxon>Eukaryota</taxon>
        <taxon>Viridiplantae</taxon>
        <taxon>Streptophyta</taxon>
        <taxon>Embryophyta</taxon>
        <taxon>Tracheophyta</taxon>
        <taxon>Spermatophyta</taxon>
        <taxon>Magnoliopsida</taxon>
        <taxon>Liliopsida</taxon>
        <taxon>Asparagales</taxon>
        <taxon>Iridaceae</taxon>
        <taxon>Iridoideae</taxon>
        <taxon>Irideae</taxon>
        <taxon>Iris</taxon>
    </lineage>
</organism>
<accession>A0AAX6EBX0</accession>
<name>A0AAX6EBX0_IRIPA</name>
<dbReference type="Proteomes" id="UP001140949">
    <property type="component" value="Unassembled WGS sequence"/>
</dbReference>
<evidence type="ECO:0000313" key="1">
    <source>
        <dbReference type="EMBL" id="KAJ6801597.1"/>
    </source>
</evidence>